<evidence type="ECO:0000259" key="8">
    <source>
        <dbReference type="Pfam" id="PF08544"/>
    </source>
</evidence>
<dbReference type="SUPFAM" id="SSF55060">
    <property type="entry name" value="GHMP Kinase, C-terminal domain"/>
    <property type="match status" value="1"/>
</dbReference>
<dbReference type="AlphaFoldDB" id="A0A6N3GC04"/>
<dbReference type="InterPro" id="IPR006204">
    <property type="entry name" value="GHMP_kinase_N_dom"/>
</dbReference>
<evidence type="ECO:0000256" key="2">
    <source>
        <dbReference type="ARBA" id="ARBA00022741"/>
    </source>
</evidence>
<dbReference type="EC" id="2.7.1.168" evidence="9"/>
<dbReference type="GO" id="GO:0005524">
    <property type="term" value="F:ATP binding"/>
    <property type="evidence" value="ECO:0007669"/>
    <property type="project" value="UniProtKB-KW"/>
</dbReference>
<dbReference type="Pfam" id="PF08544">
    <property type="entry name" value="GHMP_kinases_C"/>
    <property type="match status" value="1"/>
</dbReference>
<dbReference type="PRINTS" id="PR00960">
    <property type="entry name" value="LMBPPROTEIN"/>
</dbReference>
<comment type="similarity">
    <text evidence="5">Belongs to the GHMP kinase family.</text>
</comment>
<dbReference type="Pfam" id="PF00288">
    <property type="entry name" value="GHMP_kinases_N"/>
    <property type="match status" value="1"/>
</dbReference>
<evidence type="ECO:0000256" key="1">
    <source>
        <dbReference type="ARBA" id="ARBA00022679"/>
    </source>
</evidence>
<accession>A0A6N3GC04</accession>
<feature type="domain" description="GHMP kinase C-terminal" evidence="8">
    <location>
        <begin position="844"/>
        <end position="924"/>
    </location>
</feature>
<keyword evidence="1 9" id="KW-0808">Transferase</keyword>
<feature type="domain" description="GHMP kinase N-terminal" evidence="6">
    <location>
        <begin position="693"/>
        <end position="765"/>
    </location>
</feature>
<evidence type="ECO:0000256" key="4">
    <source>
        <dbReference type="ARBA" id="ARBA00022840"/>
    </source>
</evidence>
<evidence type="ECO:0000256" key="3">
    <source>
        <dbReference type="ARBA" id="ARBA00022777"/>
    </source>
</evidence>
<organism evidence="9">
    <name type="scientific">Paraprevotella clara</name>
    <dbReference type="NCBI Taxonomy" id="454154"/>
    <lineage>
        <taxon>Bacteria</taxon>
        <taxon>Pseudomonadati</taxon>
        <taxon>Bacteroidota</taxon>
        <taxon>Bacteroidia</taxon>
        <taxon>Bacteroidales</taxon>
        <taxon>Prevotellaceae</taxon>
        <taxon>Paraprevotella</taxon>
    </lineage>
</organism>
<reference evidence="9" key="1">
    <citation type="submission" date="2019-11" db="EMBL/GenBank/DDBJ databases">
        <authorList>
            <person name="Feng L."/>
        </authorList>
    </citation>
    <scope>NUCLEOTIDE SEQUENCE</scope>
    <source>
        <strain evidence="9">PclaraLFYP37</strain>
    </source>
</reference>
<dbReference type="Pfam" id="PF07959">
    <property type="entry name" value="Fucose_pyrophosphorylase"/>
    <property type="match status" value="2"/>
</dbReference>
<dbReference type="InterPro" id="IPR001174">
    <property type="entry name" value="HddA/FKP"/>
</dbReference>
<dbReference type="RefSeq" id="WP_412443116.1">
    <property type="nucleotide sequence ID" value="NZ_CACRUT010000028.1"/>
</dbReference>
<protein>
    <submittedName>
        <fullName evidence="9">D-glycero-alpha-D-manno-heptose 7-phosphate kinase</fullName>
        <ecNumber evidence="9">2.7.1.168</ecNumber>
    </submittedName>
</protein>
<gene>
    <name evidence="9" type="primary">hddA_2</name>
    <name evidence="9" type="ORF">PCLFYP37_03338</name>
</gene>
<dbReference type="EMBL" id="CACRUT010000028">
    <property type="protein sequence ID" value="VYU61974.1"/>
    <property type="molecule type" value="Genomic_DNA"/>
</dbReference>
<keyword evidence="4" id="KW-0067">ATP-binding</keyword>
<feature type="domain" description="GDP-fucose pyrophosphorylase" evidence="7">
    <location>
        <begin position="254"/>
        <end position="428"/>
    </location>
</feature>
<feature type="domain" description="GDP-fucose pyrophosphorylase" evidence="7">
    <location>
        <begin position="69"/>
        <end position="222"/>
    </location>
</feature>
<dbReference type="GO" id="GO:0042352">
    <property type="term" value="P:GDP-L-fucose salvage"/>
    <property type="evidence" value="ECO:0007669"/>
    <property type="project" value="TreeGrafter"/>
</dbReference>
<dbReference type="InterPro" id="IPR036554">
    <property type="entry name" value="GHMP_kinase_C_sf"/>
</dbReference>
<dbReference type="Gene3D" id="3.30.230.120">
    <property type="match status" value="1"/>
</dbReference>
<dbReference type="InterPro" id="IPR013750">
    <property type="entry name" value="GHMP_kinase_C_dom"/>
</dbReference>
<evidence type="ECO:0000256" key="5">
    <source>
        <dbReference type="ARBA" id="ARBA00038121"/>
    </source>
</evidence>
<dbReference type="NCBIfam" id="NF009948">
    <property type="entry name" value="PRK13412.1"/>
    <property type="match status" value="1"/>
</dbReference>
<evidence type="ECO:0000313" key="9">
    <source>
        <dbReference type="EMBL" id="VYU61974.1"/>
    </source>
</evidence>
<dbReference type="InterPro" id="IPR012887">
    <property type="entry name" value="GDP_fucose_pyrophosphorylase"/>
</dbReference>
<name>A0A6N3GC04_9BACT</name>
<dbReference type="PANTHER" id="PTHR32463">
    <property type="entry name" value="L-FUCOSE KINASE"/>
    <property type="match status" value="1"/>
</dbReference>
<keyword evidence="2" id="KW-0547">Nucleotide-binding</keyword>
<dbReference type="GO" id="GO:0050201">
    <property type="term" value="F:fucokinase activity"/>
    <property type="evidence" value="ECO:0007669"/>
    <property type="project" value="TreeGrafter"/>
</dbReference>
<dbReference type="PANTHER" id="PTHR32463:SF0">
    <property type="entry name" value="L-FUCOSE KINASE"/>
    <property type="match status" value="1"/>
</dbReference>
<proteinExistence type="inferred from homology"/>
<evidence type="ECO:0000259" key="6">
    <source>
        <dbReference type="Pfam" id="PF00288"/>
    </source>
</evidence>
<dbReference type="InterPro" id="IPR052203">
    <property type="entry name" value="GHMP_Kinase-Related"/>
</dbReference>
<dbReference type="InterPro" id="IPR020568">
    <property type="entry name" value="Ribosomal_Su5_D2-typ_SF"/>
</dbReference>
<evidence type="ECO:0000259" key="7">
    <source>
        <dbReference type="Pfam" id="PF07959"/>
    </source>
</evidence>
<keyword evidence="3 9" id="KW-0418">Kinase</keyword>
<dbReference type="SUPFAM" id="SSF54211">
    <property type="entry name" value="Ribosomal protein S5 domain 2-like"/>
    <property type="match status" value="1"/>
</dbReference>
<sequence>MKKLLSLPPNLVACFHEIERADRKEWFCTSDPIGHKLGSGGGTAWLLQACKASETDEGETFAAWLSREKRILLHAGGQSRRLPAYAPSGKILTPVPVFRWKRGQRLDQNLLSLQLPLYEQIMERAPQSLHTLIASGDVYIRTDRPLQDIPEADVVCYGLWVDPSLAQNHGVFVSDRRSPERLAFMLQKPSVAELGALMSKHLFLMDIGIWLLSDRAVELMVKRSYRDGRLSFYDMYSEFGLALGDRPTLDDPELNSLTVAILPLEGGNFYHYGTSREMISSTLAVQNIVTDQREIMHRKAKPHPAMFVQNAEVEVTLEAANSELWIENSFVGRDWTLACRNIITGVPENRWPLKLADGLCIDVVPVGEEAFAARPYGFNDAFKGSLSDGAVLYQGMPVTEWLAGRGLKPEDIEENHDLQAARLFPLCDNVEDLGRAMRWMTTEPELEEGRKVWRSARKMSADELSAYANLHRLTRQREAFRTRNLPLLAAHYERSVFYQLNLDEVARGYAAGSLPLPDVLPESADGLTRISDAMFRARVADLKGEDGRKYEEQAFGLMRKMLTGTACAVRQSPRLSVYADQIVWGRSPVRIDLAGGWTDTPPYSLMEGGNVVNLSIELNGQPPLQVYVKPCRERHIVMRSIDLGAMEVVRTYDELAAFNKVGSPFSIPKAALVLAGFHPDFSAEVHVSLEAQLEAFGAGIEITLLSAIPAGSGLGTSSILASTVLGAVNDFCGLGWDRYETGNRTLVLEQLLTTGGGWQDQYGGILQGVKLLQTQPGACQQPLVRWLPDYVFTAPEYRKCHLLYYTGITRTAKNILAEIVKGMFLNETDRLELLGRMKTHALDMYDAIQRNSFEETGRLVRRSWMQNCRLDAGTNPAAVRAIIEKIDDLCLGYKLPGAGGGGFLYMMAKDEEAAARIRKILVQEAVNDRARFVEMSLSEKGLEVSRS</sequence>